<dbReference type="EMBL" id="JAMFTQ010000009">
    <property type="protein sequence ID" value="MCP1388148.1"/>
    <property type="molecule type" value="Genomic_DNA"/>
</dbReference>
<name>A0ABT1G291_9CORY</name>
<proteinExistence type="predicted"/>
<organism evidence="1 2">
    <name type="scientific">Corynebacterium stercoris</name>
    <dbReference type="NCBI Taxonomy" id="2943490"/>
    <lineage>
        <taxon>Bacteria</taxon>
        <taxon>Bacillati</taxon>
        <taxon>Actinomycetota</taxon>
        <taxon>Actinomycetes</taxon>
        <taxon>Mycobacteriales</taxon>
        <taxon>Corynebacteriaceae</taxon>
        <taxon>Corynebacterium</taxon>
    </lineage>
</organism>
<evidence type="ECO:0008006" key="3">
    <source>
        <dbReference type="Google" id="ProtNLM"/>
    </source>
</evidence>
<gene>
    <name evidence="1" type="ORF">M5J20_08100</name>
</gene>
<dbReference type="Proteomes" id="UP001204000">
    <property type="component" value="Unassembled WGS sequence"/>
</dbReference>
<protein>
    <recommendedName>
        <fullName evidence="3">DUF4192 domain-containing protein</fullName>
    </recommendedName>
</protein>
<keyword evidence="2" id="KW-1185">Reference proteome</keyword>
<evidence type="ECO:0000313" key="2">
    <source>
        <dbReference type="Proteomes" id="UP001204000"/>
    </source>
</evidence>
<sequence>MSSTLYRSDHLAPVINLAAARAQRRGVGQDAGDTLMVRCVLVSDDTVYRWVGIHEHTTIAECRVVVATVFGIDGSEGIVAAEAEDALELRDVLRTPGDSTAFTYGLWQFGMQLADVYPRDESTPPSVCVAGSGSFGDTEFNIAEVNAELLGVERVKELESLVRADAREVIGRATTHDFVPLIQALGVERGPADTEGAAERARAAGVDPARLAKLPLETEQLGRDAFWATTLAAACCADETTTSWLTESIMRSLGWEDMDADTIRQLCAASLAELDEISADMSVAERLDIYRDLLRG</sequence>
<evidence type="ECO:0000313" key="1">
    <source>
        <dbReference type="EMBL" id="MCP1388148.1"/>
    </source>
</evidence>
<reference evidence="1" key="1">
    <citation type="submission" date="2022-05" db="EMBL/GenBank/DDBJ databases">
        <title>Corynebacterium sp. TA-R-1 sp. nov., isolated from human feces.</title>
        <authorList>
            <person name="Shamsuzzaman M."/>
            <person name="Dahal R.H."/>
        </authorList>
    </citation>
    <scope>NUCLEOTIDE SEQUENCE</scope>
    <source>
        <strain evidence="1">TA-R-1</strain>
    </source>
</reference>
<dbReference type="RefSeq" id="WP_253578340.1">
    <property type="nucleotide sequence ID" value="NZ_JAMFTQ010000009.1"/>
</dbReference>
<accession>A0ABT1G291</accession>
<comment type="caution">
    <text evidence="1">The sequence shown here is derived from an EMBL/GenBank/DDBJ whole genome shotgun (WGS) entry which is preliminary data.</text>
</comment>